<reference evidence="4 5" key="1">
    <citation type="submission" date="2016-10" db="EMBL/GenBank/DDBJ databases">
        <authorList>
            <person name="de Groot N.N."/>
        </authorList>
    </citation>
    <scope>NUCLEOTIDE SEQUENCE [LARGE SCALE GENOMIC DNA]</scope>
    <source>
        <strain evidence="4 5">CGMCC 1.8894</strain>
    </source>
</reference>
<evidence type="ECO:0000259" key="3">
    <source>
        <dbReference type="Pfam" id="PF01471"/>
    </source>
</evidence>
<dbReference type="InterPro" id="IPR036365">
    <property type="entry name" value="PGBD-like_sf"/>
</dbReference>
<evidence type="ECO:0000313" key="4">
    <source>
        <dbReference type="EMBL" id="SDW69107.1"/>
    </source>
</evidence>
<dbReference type="AlphaFoldDB" id="A0A1H2VLE4"/>
<name>A0A1H2VLE4_9RHOB</name>
<dbReference type="Pfam" id="PF13365">
    <property type="entry name" value="Trypsin_2"/>
    <property type="match status" value="1"/>
</dbReference>
<dbReference type="STRING" id="564137.SAMN04488238_103108"/>
<dbReference type="SUPFAM" id="SSF47090">
    <property type="entry name" value="PGBD-like"/>
    <property type="match status" value="1"/>
</dbReference>
<dbReference type="Gene3D" id="2.40.10.120">
    <property type="match status" value="1"/>
</dbReference>
<feature type="signal peptide" evidence="2">
    <location>
        <begin position="1"/>
        <end position="21"/>
    </location>
</feature>
<dbReference type="OrthoDB" id="6810892at2"/>
<evidence type="ECO:0000256" key="1">
    <source>
        <dbReference type="SAM" id="MobiDB-lite"/>
    </source>
</evidence>
<accession>A0A1H2VLE4</accession>
<keyword evidence="2" id="KW-0732">Signal</keyword>
<keyword evidence="5" id="KW-1185">Reference proteome</keyword>
<evidence type="ECO:0000313" key="5">
    <source>
        <dbReference type="Proteomes" id="UP000198539"/>
    </source>
</evidence>
<dbReference type="InterPro" id="IPR002477">
    <property type="entry name" value="Peptidoglycan-bd-like"/>
</dbReference>
<gene>
    <name evidence="4" type="ORF">SAMN04488238_103108</name>
</gene>
<dbReference type="Gene3D" id="1.10.101.10">
    <property type="entry name" value="PGBD-like superfamily/PGBD"/>
    <property type="match status" value="1"/>
</dbReference>
<evidence type="ECO:0000256" key="2">
    <source>
        <dbReference type="SAM" id="SignalP"/>
    </source>
</evidence>
<dbReference type="Proteomes" id="UP000198539">
    <property type="component" value="Unassembled WGS sequence"/>
</dbReference>
<feature type="domain" description="Peptidoglycan binding-like" evidence="3">
    <location>
        <begin position="186"/>
        <end position="236"/>
    </location>
</feature>
<proteinExistence type="predicted"/>
<sequence length="611" mass="66428">MFRAAGICVAVLIACLSPAAAQDAAFLQIEAHPTLRVAEERAQQYEVQQGNVVGFRLPSGWYALALGPFDGIDDANVVRQRLRAEGRIPSDAFATDTTGYRTQFWPVGADILTELRAQRTASDGLLTPPDLTTDTLPALPEVALDPAATSTQEAFPAPLAEPEPEPEPEPQETLPEARRSESLLSRDERAALQIALQWFDFYNAGIDAAFGPGTRNSMAEYQADRGFEATGVLTTRQRLQLIREYSDELAALGMELWRDETAGIEVQLPMAMVQFDRYEAPFAHFSERDDSGVRALLISQTGTQATLFGLYEIMQTLEIVPVNGARERQTNSFVLTGQNDTLRSHTFAQFRDGQIKGYTLIWTPERDEQMERVLAMVGDSFATFGGAMPDAAGQASAVVRRDLMSGLEVRRPEHSVSGFYIDAVGTVVTSLAGIEGCGRVTIDEAYTAQIVMRDAALGIAALRPLEPLVPMAFAQFLDTPPQIADEVAVAGFSFEDMLTRPVLTFGTLQDVIGLNGEQNLRRLSLEVMPGDSGGPVFDRRGAVVGMLLPRTDDTARVLPDDVNFAIAADDIRTALMQSDIDASAYRGGGAMTPAMLTRTAADMTVMVSCWN</sequence>
<dbReference type="Pfam" id="PF01471">
    <property type="entry name" value="PG_binding_1"/>
    <property type="match status" value="1"/>
</dbReference>
<dbReference type="InterPro" id="IPR036366">
    <property type="entry name" value="PGBDSf"/>
</dbReference>
<dbReference type="EMBL" id="FNOM01000003">
    <property type="protein sequence ID" value="SDW69107.1"/>
    <property type="molecule type" value="Genomic_DNA"/>
</dbReference>
<protein>
    <submittedName>
        <fullName evidence="4">Putative peptidoglycan binding domain-containing protein</fullName>
    </submittedName>
</protein>
<dbReference type="PROSITE" id="PS51257">
    <property type="entry name" value="PROKAR_LIPOPROTEIN"/>
    <property type="match status" value="1"/>
</dbReference>
<feature type="region of interest" description="Disordered" evidence="1">
    <location>
        <begin position="150"/>
        <end position="182"/>
    </location>
</feature>
<dbReference type="InterPro" id="IPR009003">
    <property type="entry name" value="Peptidase_S1_PA"/>
</dbReference>
<organism evidence="4 5">
    <name type="scientific">Roseicitreum antarcticum</name>
    <dbReference type="NCBI Taxonomy" id="564137"/>
    <lineage>
        <taxon>Bacteria</taxon>
        <taxon>Pseudomonadati</taxon>
        <taxon>Pseudomonadota</taxon>
        <taxon>Alphaproteobacteria</taxon>
        <taxon>Rhodobacterales</taxon>
        <taxon>Paracoccaceae</taxon>
        <taxon>Roseicitreum</taxon>
    </lineage>
</organism>
<feature type="chain" id="PRO_5011507469" evidence="2">
    <location>
        <begin position="22"/>
        <end position="611"/>
    </location>
</feature>
<dbReference type="SUPFAM" id="SSF50494">
    <property type="entry name" value="Trypsin-like serine proteases"/>
    <property type="match status" value="1"/>
</dbReference>